<name>A0A6G0Y5P9_APHCR</name>
<comment type="caution">
    <text evidence="1">The sequence shown here is derived from an EMBL/GenBank/DDBJ whole genome shotgun (WGS) entry which is preliminary data.</text>
</comment>
<accession>A0A6G0Y5P9</accession>
<reference evidence="1 2" key="1">
    <citation type="submission" date="2019-08" db="EMBL/GenBank/DDBJ databases">
        <title>Whole genome of Aphis craccivora.</title>
        <authorList>
            <person name="Voronova N.V."/>
            <person name="Shulinski R.S."/>
            <person name="Bandarenka Y.V."/>
            <person name="Zhorov D.G."/>
            <person name="Warner D."/>
        </authorList>
    </citation>
    <scope>NUCLEOTIDE SEQUENCE [LARGE SCALE GENOMIC DNA]</scope>
    <source>
        <strain evidence="1">180601</strain>
        <tissue evidence="1">Whole Body</tissue>
    </source>
</reference>
<dbReference type="Proteomes" id="UP000478052">
    <property type="component" value="Unassembled WGS sequence"/>
</dbReference>
<evidence type="ECO:0000313" key="2">
    <source>
        <dbReference type="Proteomes" id="UP000478052"/>
    </source>
</evidence>
<protein>
    <submittedName>
        <fullName evidence="1">Uncharacterized protein</fullName>
    </submittedName>
</protein>
<dbReference type="EMBL" id="VUJU01006100">
    <property type="protein sequence ID" value="KAF0749438.1"/>
    <property type="molecule type" value="Genomic_DNA"/>
</dbReference>
<gene>
    <name evidence="1" type="ORF">FWK35_00017302</name>
</gene>
<evidence type="ECO:0000313" key="1">
    <source>
        <dbReference type="EMBL" id="KAF0749438.1"/>
    </source>
</evidence>
<keyword evidence="2" id="KW-1185">Reference proteome</keyword>
<organism evidence="1 2">
    <name type="scientific">Aphis craccivora</name>
    <name type="common">Cowpea aphid</name>
    <dbReference type="NCBI Taxonomy" id="307492"/>
    <lineage>
        <taxon>Eukaryota</taxon>
        <taxon>Metazoa</taxon>
        <taxon>Ecdysozoa</taxon>
        <taxon>Arthropoda</taxon>
        <taxon>Hexapoda</taxon>
        <taxon>Insecta</taxon>
        <taxon>Pterygota</taxon>
        <taxon>Neoptera</taxon>
        <taxon>Paraneoptera</taxon>
        <taxon>Hemiptera</taxon>
        <taxon>Sternorrhyncha</taxon>
        <taxon>Aphidomorpha</taxon>
        <taxon>Aphidoidea</taxon>
        <taxon>Aphididae</taxon>
        <taxon>Aphidini</taxon>
        <taxon>Aphis</taxon>
        <taxon>Aphis</taxon>
    </lineage>
</organism>
<dbReference type="AlphaFoldDB" id="A0A6G0Y5P9"/>
<proteinExistence type="predicted"/>
<sequence length="280" mass="31051">MVLSWIRITVSTAKHIISASVLIFSKPFIYRIKNNGPKTVPCGTPCMTDKVSDPSSSVSYNNDREVQSLSMNSVDIDLDLSFMSGIQNLESTLTDTDMIVNDINSSVGKSNAHNAVANIVDRNCFKTASKCMTAMKKTNNIQGILKQIGVRTCKQLTPRCKTFYKMNKLLLRKYRQNSSRKTLFKERLNAAEKFTDEYIVGKYSNMMSATASMFMKLQIRETKKLSKPTCSTDESFGSWDSTRCGTNAPVGVHWMEAAVAFDGGGPDLTAAETRQPDTAL</sequence>